<dbReference type="Proteomes" id="UP001153365">
    <property type="component" value="Unassembled WGS sequence"/>
</dbReference>
<reference evidence="3" key="1">
    <citation type="submission" date="2022-06" db="EMBL/GenBank/DDBJ databases">
        <authorList>
            <consortium name="SYNGENTA / RWTH Aachen University"/>
        </authorList>
    </citation>
    <scope>NUCLEOTIDE SEQUENCE</scope>
</reference>
<evidence type="ECO:0000313" key="4">
    <source>
        <dbReference type="Proteomes" id="UP001153365"/>
    </source>
</evidence>
<feature type="non-terminal residue" evidence="3">
    <location>
        <position position="566"/>
    </location>
</feature>
<evidence type="ECO:0000256" key="1">
    <source>
        <dbReference type="SAM" id="MobiDB-lite"/>
    </source>
</evidence>
<proteinExistence type="predicted"/>
<organism evidence="3 4">
    <name type="scientific">Phakopsora pachyrhizi</name>
    <name type="common">Asian soybean rust disease fungus</name>
    <dbReference type="NCBI Taxonomy" id="170000"/>
    <lineage>
        <taxon>Eukaryota</taxon>
        <taxon>Fungi</taxon>
        <taxon>Dikarya</taxon>
        <taxon>Basidiomycota</taxon>
        <taxon>Pucciniomycotina</taxon>
        <taxon>Pucciniomycetes</taxon>
        <taxon>Pucciniales</taxon>
        <taxon>Phakopsoraceae</taxon>
        <taxon>Phakopsora</taxon>
    </lineage>
</organism>
<protein>
    <submittedName>
        <fullName evidence="3">Uncharacterized protein</fullName>
    </submittedName>
</protein>
<keyword evidence="2" id="KW-0472">Membrane</keyword>
<keyword evidence="2" id="KW-1133">Transmembrane helix</keyword>
<evidence type="ECO:0000313" key="3">
    <source>
        <dbReference type="EMBL" id="CAH7667928.1"/>
    </source>
</evidence>
<comment type="caution">
    <text evidence="3">The sequence shown here is derived from an EMBL/GenBank/DDBJ whole genome shotgun (WGS) entry which is preliminary data.</text>
</comment>
<name>A0AAV0AK78_PHAPC</name>
<feature type="transmembrane region" description="Helical" evidence="2">
    <location>
        <begin position="12"/>
        <end position="33"/>
    </location>
</feature>
<dbReference type="EMBL" id="CALTRL010000399">
    <property type="protein sequence ID" value="CAH7667928.1"/>
    <property type="molecule type" value="Genomic_DNA"/>
</dbReference>
<feature type="region of interest" description="Disordered" evidence="1">
    <location>
        <begin position="172"/>
        <end position="201"/>
    </location>
</feature>
<dbReference type="AlphaFoldDB" id="A0AAV0AK78"/>
<sequence>MNFTKQIPLKMFSLRVLSIFWLSSSVIMLGGGVQCFFRMNLFGEGGEYLSHDSAPWIDRNFSNLQQNNHDDEQNHMVPSTYPVSLEYSNQKPEEDINWGAVDISPLDELFNHPDSGIQFENQQEQYQGGTFPHSDYINYKNLIDQPSNFQEAITNFNQGDLWNFTPFEDLSFSGPNHQKETNPLADSSQHQSSSSNIIQPTYDGDLLGRNHINKVPYIYEFPYPDSSFVLPLYQNGEILHDEQISQNPNFHITQNELSYGPHLSDMRNRVNQNRDREVLKLNPASSSHNSGFRNTGAEIDHRRNSIENEISIVVTPNKEGEGKEAQENFGAEESYKGMLDLIDILENEFSKCSKEKARKFSTYRHNGILTVLEKSKYQEEEAKYQKYIDKRILVSINGKKHRDKETARLDVSKIYRRKKFRLIENVFRIQWDNIISLKVHILVFAKKIVKNRGKKDMANPEHIVKISIMGITYMKIISKLYAKKEASKEFGDDKNLIDYTIKFWDHCFTKHSDMNEALRSFFKSIRTENRRHTVNRFIYSLGNFSILERSFTIPNYFPRILLDLAI</sequence>
<feature type="non-terminal residue" evidence="3">
    <location>
        <position position="1"/>
    </location>
</feature>
<accession>A0AAV0AK78</accession>
<keyword evidence="4" id="KW-1185">Reference proteome</keyword>
<gene>
    <name evidence="3" type="ORF">PPACK8108_LOCUS2370</name>
</gene>
<evidence type="ECO:0000256" key="2">
    <source>
        <dbReference type="SAM" id="Phobius"/>
    </source>
</evidence>
<keyword evidence="2" id="KW-0812">Transmembrane</keyword>